<keyword evidence="1 4" id="KW-0489">Methyltransferase</keyword>
<proteinExistence type="predicted"/>
<dbReference type="SUPFAM" id="SSF53335">
    <property type="entry name" value="S-adenosyl-L-methionine-dependent methyltransferases"/>
    <property type="match status" value="1"/>
</dbReference>
<protein>
    <submittedName>
        <fullName evidence="4">Methyltransferase type 12</fullName>
    </submittedName>
</protein>
<evidence type="ECO:0000256" key="1">
    <source>
        <dbReference type="ARBA" id="ARBA00022603"/>
    </source>
</evidence>
<reference evidence="4 5" key="1">
    <citation type="journal article" date="2015" name="Nature">
        <title>rRNA introns, odd ribosomes, and small enigmatic genomes across a large radiation of phyla.</title>
        <authorList>
            <person name="Brown C.T."/>
            <person name="Hug L.A."/>
            <person name="Thomas B.C."/>
            <person name="Sharon I."/>
            <person name="Castelle C.J."/>
            <person name="Singh A."/>
            <person name="Wilkins M.J."/>
            <person name="Williams K.H."/>
            <person name="Banfield J.F."/>
        </authorList>
    </citation>
    <scope>NUCLEOTIDE SEQUENCE [LARGE SCALE GENOMIC DNA]</scope>
</reference>
<dbReference type="InterPro" id="IPR026170">
    <property type="entry name" value="FAM173A/B"/>
</dbReference>
<dbReference type="Gene3D" id="3.40.50.150">
    <property type="entry name" value="Vaccinia Virus protein VP39"/>
    <property type="match status" value="1"/>
</dbReference>
<evidence type="ECO:0000313" key="5">
    <source>
        <dbReference type="Proteomes" id="UP000034290"/>
    </source>
</evidence>
<dbReference type="PANTHER" id="PTHR13610:SF11">
    <property type="entry name" value="METHYLTRANSFERASE DOMAIN-CONTAINING PROTEIN"/>
    <property type="match status" value="1"/>
</dbReference>
<comment type="caution">
    <text evidence="4">The sequence shown here is derived from an EMBL/GenBank/DDBJ whole genome shotgun (WGS) entry which is preliminary data.</text>
</comment>
<dbReference type="PANTHER" id="PTHR13610">
    <property type="entry name" value="METHYLTRANSFERASE DOMAIN-CONTAINING PROTEIN"/>
    <property type="match status" value="1"/>
</dbReference>
<dbReference type="InterPro" id="IPR029063">
    <property type="entry name" value="SAM-dependent_MTases_sf"/>
</dbReference>
<evidence type="ECO:0000313" key="4">
    <source>
        <dbReference type="EMBL" id="KKW35061.1"/>
    </source>
</evidence>
<dbReference type="AlphaFoldDB" id="A0A0G1XVR1"/>
<accession>A0A0G1XVR1</accession>
<evidence type="ECO:0000256" key="3">
    <source>
        <dbReference type="ARBA" id="ARBA00022691"/>
    </source>
</evidence>
<dbReference type="EMBL" id="LCRM01000055">
    <property type="protein sequence ID" value="KKW35061.1"/>
    <property type="molecule type" value="Genomic_DNA"/>
</dbReference>
<organism evidence="4 5">
    <name type="scientific">Candidatus Giovannonibacteria bacterium GW2011_GWA2_53_7</name>
    <dbReference type="NCBI Taxonomy" id="1618650"/>
    <lineage>
        <taxon>Bacteria</taxon>
        <taxon>Candidatus Giovannoniibacteriota</taxon>
    </lineage>
</organism>
<evidence type="ECO:0000256" key="2">
    <source>
        <dbReference type="ARBA" id="ARBA00022679"/>
    </source>
</evidence>
<sequence length="175" mass="19334">MDSTLGFILLAIIFVVLVSAGYAGLRAAPWVPLGSRDVERALQLAEVKPGELVLDLGAGDGRFLIAAVKKFGARAIGYECSVGPWLMGQIRLTLSGVRGSASLRFRDFFKESWKSADVITCFLTPMAMRKVETKFVFNAQPGCRLVSYAFAFPNRPPDRTDKPKPNLGRLYLYQR</sequence>
<keyword evidence="3" id="KW-0949">S-adenosyl-L-methionine</keyword>
<name>A0A0G1XVR1_9BACT</name>
<keyword evidence="2 4" id="KW-0808">Transferase</keyword>
<dbReference type="GO" id="GO:0016279">
    <property type="term" value="F:protein-lysine N-methyltransferase activity"/>
    <property type="evidence" value="ECO:0007669"/>
    <property type="project" value="InterPro"/>
</dbReference>
<gene>
    <name evidence="4" type="ORF">UY81_C0055G0003</name>
</gene>
<dbReference type="Proteomes" id="UP000034290">
    <property type="component" value="Unassembled WGS sequence"/>
</dbReference>
<dbReference type="GO" id="GO:0032259">
    <property type="term" value="P:methylation"/>
    <property type="evidence" value="ECO:0007669"/>
    <property type="project" value="UniProtKB-KW"/>
</dbReference>